<feature type="region of interest" description="Disordered" evidence="1">
    <location>
        <begin position="201"/>
        <end position="226"/>
    </location>
</feature>
<protein>
    <submittedName>
        <fullName evidence="2">Uncharacterized protein</fullName>
    </submittedName>
</protein>
<dbReference type="AlphaFoldDB" id="F9XR80"/>
<dbReference type="HOGENOM" id="CLU_427121_0_0_1"/>
<proteinExistence type="predicted"/>
<sequence length="641" mass="70544">MAAPSSSQDVFYTPPTHRQQSQTPPPPYSDAVDHSTPSRRPRIVDEISAPRSSSPLPSTSNSAPPASLSTQEESSANVNSDDSAPPTSSTFPGDFLSSTVRGEYPSDDGVRDDFVPSSSSTMQKDTSTDEMSDDSAPSSYTTQDGPSTDDTSGDAAPPSSHTKQEATSSEAVGDDAVPRSSRTAQDSASFDAISYNSAASSSHIEQEAASSDAVGNDSAPSTSHTSITNFSEPIFWWDRREGSPCWHHQTSFARPSSQYGRCNPKPELLKIWPNQFFSLLASESRFMVSTNASFYIDVEEADELVKPVTCASTCLVTCSTDFQINPFAWMSETSEEAWADGDNNRGQILLHHVDALIEFIRYFQLLFLWLAPWNLFSFLCISSSTRQRRTFRREVFTRRRDDQQSRLKTPTSIKTKRDLEQLDMANCHAVWAGFAEAWNDLGVEFSLVQTTVKPAMETESSSLRKLRSVSYRHVCPLIEAAVAYTEQLDTDSDSEDEHCECVDKSKASQTIGQKDTQQEDVKIESDPKTISQASETAEILAIKTTEDPTIKAAEPRAAEMRLPAIKLSELATKATRVQVVKQAVESETAELEIIKHPDEGIIDEEDAVKHAAQVQATRNDGVHTRNEEVFGSAVIDPHFET</sequence>
<reference evidence="2 3" key="1">
    <citation type="journal article" date="2011" name="PLoS Genet.">
        <title>Finished genome of the fungal wheat pathogen Mycosphaerella graminicola reveals dispensome structure, chromosome plasticity, and stealth pathogenesis.</title>
        <authorList>
            <person name="Goodwin S.B."/>
            <person name="Ben M'barek S."/>
            <person name="Dhillon B."/>
            <person name="Wittenberg A.H.J."/>
            <person name="Crane C.F."/>
            <person name="Hane J.K."/>
            <person name="Foster A.J."/>
            <person name="Van der Lee T.A.J."/>
            <person name="Grimwood J."/>
            <person name="Aerts A."/>
            <person name="Antoniw J."/>
            <person name="Bailey A."/>
            <person name="Bluhm B."/>
            <person name="Bowler J."/>
            <person name="Bristow J."/>
            <person name="van der Burgt A."/>
            <person name="Canto-Canche B."/>
            <person name="Churchill A.C.L."/>
            <person name="Conde-Ferraez L."/>
            <person name="Cools H.J."/>
            <person name="Coutinho P.M."/>
            <person name="Csukai M."/>
            <person name="Dehal P."/>
            <person name="De Wit P."/>
            <person name="Donzelli B."/>
            <person name="van de Geest H.C."/>
            <person name="van Ham R.C.H.J."/>
            <person name="Hammond-Kosack K.E."/>
            <person name="Henrissat B."/>
            <person name="Kilian A."/>
            <person name="Kobayashi A.K."/>
            <person name="Koopmann E."/>
            <person name="Kourmpetis Y."/>
            <person name="Kuzniar A."/>
            <person name="Lindquist E."/>
            <person name="Lombard V."/>
            <person name="Maliepaard C."/>
            <person name="Martins N."/>
            <person name="Mehrabi R."/>
            <person name="Nap J.P.H."/>
            <person name="Ponomarenko A."/>
            <person name="Rudd J.J."/>
            <person name="Salamov A."/>
            <person name="Schmutz J."/>
            <person name="Schouten H.J."/>
            <person name="Shapiro H."/>
            <person name="Stergiopoulos I."/>
            <person name="Torriani S.F.F."/>
            <person name="Tu H."/>
            <person name="de Vries R.P."/>
            <person name="Waalwijk C."/>
            <person name="Ware S.B."/>
            <person name="Wiebenga A."/>
            <person name="Zwiers L.-H."/>
            <person name="Oliver R.P."/>
            <person name="Grigoriev I.V."/>
            <person name="Kema G.H.J."/>
        </authorList>
    </citation>
    <scope>NUCLEOTIDE SEQUENCE [LARGE SCALE GENOMIC DNA]</scope>
    <source>
        <strain evidence="3">CBS 115943 / IPO323</strain>
    </source>
</reference>
<feature type="compositionally biased region" description="Polar residues" evidence="1">
    <location>
        <begin position="135"/>
        <end position="150"/>
    </location>
</feature>
<dbReference type="EMBL" id="CM001211">
    <property type="protein sequence ID" value="EGP82257.1"/>
    <property type="molecule type" value="Genomic_DNA"/>
</dbReference>
<name>F9XR80_ZYMTI</name>
<keyword evidence="3" id="KW-1185">Reference proteome</keyword>
<feature type="compositionally biased region" description="Polar residues" evidence="1">
    <location>
        <begin position="116"/>
        <end position="125"/>
    </location>
</feature>
<feature type="compositionally biased region" description="Polar residues" evidence="1">
    <location>
        <begin position="1"/>
        <end position="22"/>
    </location>
</feature>
<evidence type="ECO:0000313" key="3">
    <source>
        <dbReference type="Proteomes" id="UP000008062"/>
    </source>
</evidence>
<feature type="compositionally biased region" description="Basic and acidic residues" evidence="1">
    <location>
        <begin position="516"/>
        <end position="527"/>
    </location>
</feature>
<feature type="compositionally biased region" description="Polar residues" evidence="1">
    <location>
        <begin position="159"/>
        <end position="170"/>
    </location>
</feature>
<feature type="region of interest" description="Disordered" evidence="1">
    <location>
        <begin position="1"/>
        <end position="188"/>
    </location>
</feature>
<dbReference type="Proteomes" id="UP000008062">
    <property type="component" value="Chromosome 16"/>
</dbReference>
<feature type="region of interest" description="Disordered" evidence="1">
    <location>
        <begin position="493"/>
        <end position="530"/>
    </location>
</feature>
<dbReference type="RefSeq" id="XP_003847281.1">
    <property type="nucleotide sequence ID" value="XM_003847233.1"/>
</dbReference>
<evidence type="ECO:0000256" key="1">
    <source>
        <dbReference type="SAM" id="MobiDB-lite"/>
    </source>
</evidence>
<feature type="compositionally biased region" description="Low complexity" evidence="1">
    <location>
        <begin position="49"/>
        <end position="70"/>
    </location>
</feature>
<dbReference type="KEGG" id="ztr:MYCGRDRAFT_97739"/>
<dbReference type="GeneID" id="13399889"/>
<dbReference type="InParanoid" id="F9XR80"/>
<accession>F9XR80</accession>
<organism evidence="2 3">
    <name type="scientific">Zymoseptoria tritici (strain CBS 115943 / IPO323)</name>
    <name type="common">Speckled leaf blotch fungus</name>
    <name type="synonym">Septoria tritici</name>
    <dbReference type="NCBI Taxonomy" id="336722"/>
    <lineage>
        <taxon>Eukaryota</taxon>
        <taxon>Fungi</taxon>
        <taxon>Dikarya</taxon>
        <taxon>Ascomycota</taxon>
        <taxon>Pezizomycotina</taxon>
        <taxon>Dothideomycetes</taxon>
        <taxon>Dothideomycetidae</taxon>
        <taxon>Mycosphaerellales</taxon>
        <taxon>Mycosphaerellaceae</taxon>
        <taxon>Zymoseptoria</taxon>
    </lineage>
</organism>
<feature type="compositionally biased region" description="Polar residues" evidence="1">
    <location>
        <begin position="71"/>
        <end position="100"/>
    </location>
</feature>
<gene>
    <name evidence="2" type="ORF">MYCGRDRAFT_97739</name>
</gene>
<evidence type="ECO:0000313" key="2">
    <source>
        <dbReference type="EMBL" id="EGP82257.1"/>
    </source>
</evidence>